<dbReference type="InterPro" id="IPR014543">
    <property type="entry name" value="UCP028291"/>
</dbReference>
<evidence type="ECO:0000313" key="2">
    <source>
        <dbReference type="EMBL" id="MDN4472134.1"/>
    </source>
</evidence>
<feature type="coiled-coil region" evidence="1">
    <location>
        <begin position="103"/>
        <end position="132"/>
    </location>
</feature>
<dbReference type="Proteomes" id="UP001172738">
    <property type="component" value="Unassembled WGS sequence"/>
</dbReference>
<keyword evidence="1" id="KW-0175">Coiled coil</keyword>
<accession>A0ABT8FZJ9</accession>
<reference evidence="2" key="1">
    <citation type="submission" date="2023-06" db="EMBL/GenBank/DDBJ databases">
        <title>SYSU T00b26.</title>
        <authorList>
            <person name="Gao L."/>
            <person name="Fang B.-Z."/>
            <person name="Li W.-J."/>
        </authorList>
    </citation>
    <scope>NUCLEOTIDE SEQUENCE</scope>
    <source>
        <strain evidence="2">SYSU T00b26</strain>
    </source>
</reference>
<dbReference type="Pfam" id="PF09981">
    <property type="entry name" value="DUF2218"/>
    <property type="match status" value="1"/>
</dbReference>
<proteinExistence type="predicted"/>
<dbReference type="RefSeq" id="WP_301126457.1">
    <property type="nucleotide sequence ID" value="NZ_JAUHPV010000002.1"/>
</dbReference>
<comment type="caution">
    <text evidence="2">The sequence shown here is derived from an EMBL/GenBank/DDBJ whole genome shotgun (WGS) entry which is preliminary data.</text>
</comment>
<sequence length="132" mass="14242">MTVTLTGHAATDRAARWNKQLASHLGRKIDAQFDAETGTAVIRREDTALTMGATDAGIAFSVVGPDEQSVFTLTAIMQSHLERFAEKEGLRCEWDESELATRYAEALAEFEAKRAERKAAQAAADAAEAAAN</sequence>
<name>A0ABT8FZJ9_9MICO</name>
<evidence type="ECO:0000313" key="3">
    <source>
        <dbReference type="Proteomes" id="UP001172738"/>
    </source>
</evidence>
<gene>
    <name evidence="2" type="ORF">QQX04_03890</name>
</gene>
<evidence type="ECO:0000256" key="1">
    <source>
        <dbReference type="SAM" id="Coils"/>
    </source>
</evidence>
<keyword evidence="3" id="KW-1185">Reference proteome</keyword>
<protein>
    <submittedName>
        <fullName evidence="2">DUF2218 domain-containing protein</fullName>
    </submittedName>
</protein>
<dbReference type="EMBL" id="JAUHPV010000002">
    <property type="protein sequence ID" value="MDN4472134.1"/>
    <property type="molecule type" value="Genomic_DNA"/>
</dbReference>
<dbReference type="Gene3D" id="3.30.310.50">
    <property type="entry name" value="Alpha-D-phosphohexomutase, C-terminal domain"/>
    <property type="match status" value="1"/>
</dbReference>
<organism evidence="2 3">
    <name type="scientific">Demequina zhanjiangensis</name>
    <dbReference type="NCBI Taxonomy" id="3051659"/>
    <lineage>
        <taxon>Bacteria</taxon>
        <taxon>Bacillati</taxon>
        <taxon>Actinomycetota</taxon>
        <taxon>Actinomycetes</taxon>
        <taxon>Micrococcales</taxon>
        <taxon>Demequinaceae</taxon>
        <taxon>Demequina</taxon>
    </lineage>
</organism>